<keyword evidence="2 5" id="KW-0479">Metal-binding</keyword>
<dbReference type="Proteomes" id="UP000256727">
    <property type="component" value="Unassembled WGS sequence"/>
</dbReference>
<dbReference type="OrthoDB" id="4322898at2"/>
<organism evidence="7 8">
    <name type="scientific">Citricoccus muralis</name>
    <dbReference type="NCBI Taxonomy" id="169134"/>
    <lineage>
        <taxon>Bacteria</taxon>
        <taxon>Bacillati</taxon>
        <taxon>Actinomycetota</taxon>
        <taxon>Actinomycetes</taxon>
        <taxon>Micrococcales</taxon>
        <taxon>Micrococcaceae</taxon>
        <taxon>Citricoccus</taxon>
    </lineage>
</organism>
<dbReference type="InterPro" id="IPR005000">
    <property type="entry name" value="Aldolase/citrate-lyase_domain"/>
</dbReference>
<evidence type="ECO:0000259" key="6">
    <source>
        <dbReference type="Pfam" id="PF03328"/>
    </source>
</evidence>
<feature type="binding site" evidence="4">
    <location>
        <position position="149"/>
    </location>
    <ligand>
        <name>substrate</name>
    </ligand>
</feature>
<evidence type="ECO:0000313" key="8">
    <source>
        <dbReference type="Proteomes" id="UP000256727"/>
    </source>
</evidence>
<evidence type="ECO:0000256" key="4">
    <source>
        <dbReference type="PIRSR" id="PIRSR015582-1"/>
    </source>
</evidence>
<dbReference type="RefSeq" id="WP_115932351.1">
    <property type="nucleotide sequence ID" value="NZ_QREH01000001.1"/>
</dbReference>
<dbReference type="Gene3D" id="3.20.20.60">
    <property type="entry name" value="Phosphoenolpyruvate-binding domains"/>
    <property type="match status" value="1"/>
</dbReference>
<proteinExistence type="predicted"/>
<dbReference type="EMBL" id="QREH01000001">
    <property type="protein sequence ID" value="REE04413.1"/>
    <property type="molecule type" value="Genomic_DNA"/>
</dbReference>
<dbReference type="Pfam" id="PF03328">
    <property type="entry name" value="HpcH_HpaI"/>
    <property type="match status" value="1"/>
</dbReference>
<dbReference type="PANTHER" id="PTHR32308:SF10">
    <property type="entry name" value="CITRATE LYASE SUBUNIT BETA"/>
    <property type="match status" value="1"/>
</dbReference>
<feature type="domain" description="HpcH/HpaI aldolase/citrate lyase" evidence="6">
    <location>
        <begin position="28"/>
        <end position="238"/>
    </location>
</feature>
<keyword evidence="3 5" id="KW-0460">Magnesium</keyword>
<reference evidence="7 8" key="1">
    <citation type="submission" date="2018-07" db="EMBL/GenBank/DDBJ databases">
        <title>Sequencing the genomes of 1000 actinobacteria strains.</title>
        <authorList>
            <person name="Klenk H.-P."/>
        </authorList>
    </citation>
    <scope>NUCLEOTIDE SEQUENCE [LARGE SCALE GENOMIC DNA]</scope>
    <source>
        <strain evidence="7 8">DSM 14442</strain>
    </source>
</reference>
<sequence length="319" mass="33758">MSSTPLIPAIPHQFTPAPGQRIDPVLARSWLLVNAAHPEKFPAAEDSPADIVVLDIEDAVAPKDKDTARENAVEWLTGGHSAWVRLNGYGSKWWEQDVAALAATLPRASGGPVPEGGLAGVVLAMVESTDHVNETAARLPGIPVVALVETARGLQRINSIAAAKGTYRLAFGIGDFRRDTGFGESPLALAYARSQFTIAAKATGLPGPIDGPTVGTTGVKLAEAAATTAEFGMTGKICLLPEQCAVVNEGLSPSQDELTWAHEFLDDFAADGGVIRNGSDLPRKARADRILELAEAFGVQWIREDEDNHAPAPSDTFHY</sequence>
<dbReference type="GO" id="GO:0016829">
    <property type="term" value="F:lyase activity"/>
    <property type="evidence" value="ECO:0007669"/>
    <property type="project" value="UniProtKB-KW"/>
</dbReference>
<dbReference type="PANTHER" id="PTHR32308">
    <property type="entry name" value="LYASE BETA SUBUNIT, PUTATIVE (AFU_ORTHOLOGUE AFUA_4G13030)-RELATED"/>
    <property type="match status" value="1"/>
</dbReference>
<evidence type="ECO:0000313" key="7">
    <source>
        <dbReference type="EMBL" id="REE04413.1"/>
    </source>
</evidence>
<dbReference type="GO" id="GO:0006107">
    <property type="term" value="P:oxaloacetate metabolic process"/>
    <property type="evidence" value="ECO:0007669"/>
    <property type="project" value="TreeGrafter"/>
</dbReference>
<comment type="caution">
    <text evidence="7">The sequence shown here is derived from an EMBL/GenBank/DDBJ whole genome shotgun (WGS) entry which is preliminary data.</text>
</comment>
<evidence type="ECO:0000256" key="2">
    <source>
        <dbReference type="ARBA" id="ARBA00022723"/>
    </source>
</evidence>
<feature type="binding site" evidence="4">
    <location>
        <position position="85"/>
    </location>
    <ligand>
        <name>substrate</name>
    </ligand>
</feature>
<evidence type="ECO:0000256" key="1">
    <source>
        <dbReference type="ARBA" id="ARBA00001946"/>
    </source>
</evidence>
<keyword evidence="8" id="KW-1185">Reference proteome</keyword>
<dbReference type="InterPro" id="IPR015813">
    <property type="entry name" value="Pyrv/PenolPyrv_kinase-like_dom"/>
</dbReference>
<gene>
    <name evidence="7" type="ORF">C8E99_2248</name>
</gene>
<evidence type="ECO:0000256" key="3">
    <source>
        <dbReference type="ARBA" id="ARBA00022842"/>
    </source>
</evidence>
<evidence type="ECO:0000256" key="5">
    <source>
        <dbReference type="PIRSR" id="PIRSR015582-2"/>
    </source>
</evidence>
<dbReference type="SUPFAM" id="SSF51621">
    <property type="entry name" value="Phosphoenolpyruvate/pyruvate domain"/>
    <property type="match status" value="1"/>
</dbReference>
<feature type="binding site" evidence="5">
    <location>
        <position position="149"/>
    </location>
    <ligand>
        <name>Mg(2+)</name>
        <dbReference type="ChEBI" id="CHEBI:18420"/>
    </ligand>
</feature>
<dbReference type="PIRSF" id="PIRSF015582">
    <property type="entry name" value="Cit_lyase_B"/>
    <property type="match status" value="1"/>
</dbReference>
<comment type="cofactor">
    <cofactor evidence="1">
        <name>Mg(2+)</name>
        <dbReference type="ChEBI" id="CHEBI:18420"/>
    </cofactor>
</comment>
<protein>
    <submittedName>
        <fullName evidence="7">Citrate lyase subunit beta/citryl-CoA lyase</fullName>
    </submittedName>
</protein>
<name>A0A3D9LH53_9MICC</name>
<feature type="binding site" evidence="5">
    <location>
        <position position="175"/>
    </location>
    <ligand>
        <name>Mg(2+)</name>
        <dbReference type="ChEBI" id="CHEBI:18420"/>
    </ligand>
</feature>
<dbReference type="InterPro" id="IPR011206">
    <property type="entry name" value="Citrate_lyase_beta/mcl1/mcl2"/>
</dbReference>
<accession>A0A3D9LH53</accession>
<dbReference type="AlphaFoldDB" id="A0A3D9LH53"/>
<keyword evidence="7" id="KW-0456">Lyase</keyword>
<dbReference type="InterPro" id="IPR040442">
    <property type="entry name" value="Pyrv_kinase-like_dom_sf"/>
</dbReference>
<dbReference type="GO" id="GO:0000287">
    <property type="term" value="F:magnesium ion binding"/>
    <property type="evidence" value="ECO:0007669"/>
    <property type="project" value="TreeGrafter"/>
</dbReference>